<evidence type="ECO:0000256" key="2">
    <source>
        <dbReference type="ARBA" id="ARBA00023002"/>
    </source>
</evidence>
<evidence type="ECO:0000313" key="4">
    <source>
        <dbReference type="Proteomes" id="UP000339690"/>
    </source>
</evidence>
<proteinExistence type="inferred from homology"/>
<dbReference type="PRINTS" id="PR00080">
    <property type="entry name" value="SDRFAMILY"/>
</dbReference>
<organism evidence="3 4">
    <name type="scientific">Gracilibacillus salitolerans</name>
    <dbReference type="NCBI Taxonomy" id="2663022"/>
    <lineage>
        <taxon>Bacteria</taxon>
        <taxon>Bacillati</taxon>
        <taxon>Bacillota</taxon>
        <taxon>Bacilli</taxon>
        <taxon>Bacillales</taxon>
        <taxon>Bacillaceae</taxon>
        <taxon>Gracilibacillus</taxon>
    </lineage>
</organism>
<dbReference type="FunFam" id="3.40.50.720:FF:000173">
    <property type="entry name" value="3-oxoacyl-[acyl-carrier protein] reductase"/>
    <property type="match status" value="1"/>
</dbReference>
<sequence length="255" mass="27410">MNMGLNNRVVLVTGSSSGIGRETAVAYGREGARVAITYHSDRYGAEKTAERVREVGGTPIITRYDLSDKASIFAAVQHVLDEWGTLHILVNNAVQWGARGNPTGMTRFEDVEPEQWQSMIRSTLEGAYQTIQASLPAMRDSRWGRIINISSSIADEGLPGAGAYAAGKAGVHGLTRTLSVELADAGILSNCVIPGMTLTERAKRVLPNNIREEIANQTPTKRLTTPEEVANLVLFLGSEANGHINGELIRVSGGL</sequence>
<dbReference type="AlphaFoldDB" id="A0A5Q2TN57"/>
<keyword evidence="4" id="KW-1185">Reference proteome</keyword>
<dbReference type="Pfam" id="PF13561">
    <property type="entry name" value="adh_short_C2"/>
    <property type="match status" value="1"/>
</dbReference>
<dbReference type="Proteomes" id="UP000339690">
    <property type="component" value="Chromosome"/>
</dbReference>
<evidence type="ECO:0000313" key="3">
    <source>
        <dbReference type="EMBL" id="QGH35507.1"/>
    </source>
</evidence>
<dbReference type="PANTHER" id="PTHR42879">
    <property type="entry name" value="3-OXOACYL-(ACYL-CARRIER-PROTEIN) REDUCTASE"/>
    <property type="match status" value="1"/>
</dbReference>
<accession>A0A5Q2TN57</accession>
<dbReference type="InterPro" id="IPR002347">
    <property type="entry name" value="SDR_fam"/>
</dbReference>
<comment type="similarity">
    <text evidence="1">Belongs to the short-chain dehydrogenases/reductases (SDR) family.</text>
</comment>
<dbReference type="InterPro" id="IPR050259">
    <property type="entry name" value="SDR"/>
</dbReference>
<dbReference type="Gene3D" id="3.40.50.720">
    <property type="entry name" value="NAD(P)-binding Rossmann-like Domain"/>
    <property type="match status" value="1"/>
</dbReference>
<dbReference type="PROSITE" id="PS00061">
    <property type="entry name" value="ADH_SHORT"/>
    <property type="match status" value="1"/>
</dbReference>
<dbReference type="KEGG" id="grc:GI584_16260"/>
<dbReference type="RefSeq" id="WP_153791862.1">
    <property type="nucleotide sequence ID" value="NZ_CP045915.1"/>
</dbReference>
<dbReference type="PRINTS" id="PR00081">
    <property type="entry name" value="GDHRDH"/>
</dbReference>
<dbReference type="EMBL" id="CP045915">
    <property type="protein sequence ID" value="QGH35507.1"/>
    <property type="molecule type" value="Genomic_DNA"/>
</dbReference>
<dbReference type="InterPro" id="IPR020904">
    <property type="entry name" value="Sc_DH/Rdtase_CS"/>
</dbReference>
<dbReference type="InterPro" id="IPR036291">
    <property type="entry name" value="NAD(P)-bd_dom_sf"/>
</dbReference>
<dbReference type="GO" id="GO:0032787">
    <property type="term" value="P:monocarboxylic acid metabolic process"/>
    <property type="evidence" value="ECO:0007669"/>
    <property type="project" value="UniProtKB-ARBA"/>
</dbReference>
<dbReference type="SUPFAM" id="SSF51735">
    <property type="entry name" value="NAD(P)-binding Rossmann-fold domains"/>
    <property type="match status" value="1"/>
</dbReference>
<dbReference type="GO" id="GO:0016491">
    <property type="term" value="F:oxidoreductase activity"/>
    <property type="evidence" value="ECO:0007669"/>
    <property type="project" value="UniProtKB-KW"/>
</dbReference>
<reference evidence="3 4" key="1">
    <citation type="submission" date="2019-11" db="EMBL/GenBank/DDBJ databases">
        <title>Gracilibacillus salitolerans sp. nov., a moderate halophile isolated from a saline soil in northwest China.</title>
        <authorList>
            <person name="Gan L."/>
        </authorList>
    </citation>
    <scope>NUCLEOTIDE SEQUENCE [LARGE SCALE GENOMIC DNA]</scope>
    <source>
        <strain evidence="3 4">SCU50</strain>
    </source>
</reference>
<dbReference type="PANTHER" id="PTHR42879:SF2">
    <property type="entry name" value="3-OXOACYL-[ACYL-CARRIER-PROTEIN] REDUCTASE FABG"/>
    <property type="match status" value="1"/>
</dbReference>
<keyword evidence="2" id="KW-0560">Oxidoreductase</keyword>
<protein>
    <submittedName>
        <fullName evidence="3">SDR family oxidoreductase</fullName>
    </submittedName>
</protein>
<gene>
    <name evidence="3" type="ORF">GI584_16260</name>
</gene>
<evidence type="ECO:0000256" key="1">
    <source>
        <dbReference type="ARBA" id="ARBA00006484"/>
    </source>
</evidence>
<name>A0A5Q2TN57_9BACI</name>